<proteinExistence type="predicted"/>
<keyword evidence="2" id="KW-1185">Reference proteome</keyword>
<reference evidence="1 2" key="1">
    <citation type="submission" date="2020-02" db="EMBL/GenBank/DDBJ databases">
        <authorList>
            <person name="Hogendoorn C."/>
        </authorList>
    </citation>
    <scope>NUCLEOTIDE SEQUENCE [LARGE SCALE GENOMIC DNA]</scope>
    <source>
        <strain evidence="1">R501</strain>
    </source>
</reference>
<accession>A0A6F8ZFP4</accession>
<name>A0A6F8ZFP4_9FIRM</name>
<evidence type="ECO:0000313" key="1">
    <source>
        <dbReference type="EMBL" id="CAB1128809.1"/>
    </source>
</evidence>
<dbReference type="EMBL" id="LR778114">
    <property type="protein sequence ID" value="CAB1128809.1"/>
    <property type="molecule type" value="Genomic_DNA"/>
</dbReference>
<dbReference type="KEGG" id="hfv:R50_1303"/>
<dbReference type="Proteomes" id="UP000503399">
    <property type="component" value="Chromosome"/>
</dbReference>
<gene>
    <name evidence="1" type="ORF">R50_1303</name>
</gene>
<protein>
    <submittedName>
        <fullName evidence="1">Uncharacterized protein</fullName>
    </submittedName>
</protein>
<evidence type="ECO:0000313" key="2">
    <source>
        <dbReference type="Proteomes" id="UP000503399"/>
    </source>
</evidence>
<dbReference type="AlphaFoldDB" id="A0A6F8ZFP4"/>
<organism evidence="1 2">
    <name type="scientific">Candidatus Hydrogenisulfobacillus filiaventi</name>
    <dbReference type="NCBI Taxonomy" id="2707344"/>
    <lineage>
        <taxon>Bacteria</taxon>
        <taxon>Bacillati</taxon>
        <taxon>Bacillota</taxon>
        <taxon>Clostridia</taxon>
        <taxon>Eubacteriales</taxon>
        <taxon>Clostridiales Family XVII. Incertae Sedis</taxon>
        <taxon>Candidatus Hydrogenisulfobacillus</taxon>
    </lineage>
</organism>
<sequence length="101" mass="10846">MVAVFVSDGLVSRIQARGRELHEPAGAVFRAHARRLGPASGLENPAELMVWSLVPLATVRSLLLMSYTLAPDLVPSLQAALAPERILRFADTLPASYPAGR</sequence>